<dbReference type="EMBL" id="WUQX01000001">
    <property type="protein sequence ID" value="MXP77991.1"/>
    <property type="molecule type" value="Genomic_DNA"/>
</dbReference>
<feature type="domain" description="GmrSD restriction endonucleases N-terminal" evidence="1">
    <location>
        <begin position="99"/>
        <end position="246"/>
    </location>
</feature>
<evidence type="ECO:0000259" key="1">
    <source>
        <dbReference type="Pfam" id="PF03235"/>
    </source>
</evidence>
<gene>
    <name evidence="2" type="ORF">GN277_22340</name>
</gene>
<evidence type="ECO:0000313" key="2">
    <source>
        <dbReference type="EMBL" id="MXP77991.1"/>
    </source>
</evidence>
<organism evidence="2 3">
    <name type="scientific">Sporofaciens musculi</name>
    <dbReference type="NCBI Taxonomy" id="2681861"/>
    <lineage>
        <taxon>Bacteria</taxon>
        <taxon>Bacillati</taxon>
        <taxon>Bacillota</taxon>
        <taxon>Clostridia</taxon>
        <taxon>Lachnospirales</taxon>
        <taxon>Lachnospiraceae</taxon>
        <taxon>Sporofaciens</taxon>
    </lineage>
</organism>
<keyword evidence="3" id="KW-1185">Reference proteome</keyword>
<dbReference type="AlphaFoldDB" id="A0A7X3MKB1"/>
<protein>
    <submittedName>
        <fullName evidence="2">DUF262 domain-containing protein</fullName>
    </submittedName>
</protein>
<dbReference type="RefSeq" id="WP_159753932.1">
    <property type="nucleotide sequence ID" value="NZ_CASZNZ010000092.1"/>
</dbReference>
<accession>A0A7X3MKB1</accession>
<comment type="caution">
    <text evidence="2">The sequence shown here is derived from an EMBL/GenBank/DDBJ whole genome shotgun (WGS) entry which is preliminary data.</text>
</comment>
<reference evidence="2 3" key="1">
    <citation type="submission" date="2019-12" db="EMBL/GenBank/DDBJ databases">
        <title>Sporaefaciens musculi gen. nov., sp. nov., a novel bacterium isolated from the caecum of an obese mouse.</title>
        <authorList>
            <person name="Rasmussen T.S."/>
            <person name="Streidl T."/>
            <person name="Hitch T.C.A."/>
            <person name="Wortmann E."/>
            <person name="Deptula P."/>
            <person name="Hansen M."/>
            <person name="Nielsen D.S."/>
            <person name="Clavel T."/>
            <person name="Vogensen F.K."/>
        </authorList>
    </citation>
    <scope>NUCLEOTIDE SEQUENCE [LARGE SCALE GENOMIC DNA]</scope>
    <source>
        <strain evidence="2 3">WCA-9-b2</strain>
    </source>
</reference>
<dbReference type="PANTHER" id="PTHR39639">
    <property type="entry name" value="CHROMOSOME 16, WHOLE GENOME SHOTGUN SEQUENCE"/>
    <property type="match status" value="1"/>
</dbReference>
<evidence type="ECO:0000313" key="3">
    <source>
        <dbReference type="Proteomes" id="UP000460412"/>
    </source>
</evidence>
<dbReference type="Pfam" id="PF03235">
    <property type="entry name" value="GmrSD_N"/>
    <property type="match status" value="1"/>
</dbReference>
<dbReference type="InterPro" id="IPR004919">
    <property type="entry name" value="GmrSD_N"/>
</dbReference>
<name>A0A7X3MKB1_9FIRM</name>
<sequence>MQEISSQIKKEIEDFAKENNNEISLFAVSDILNNKTAGIDEDLLNHTLDQLRKEGIKLLPLDMDEGYKADMNEPDQFIPSDVNITQIPTNISNIMERLENEEFDLTPVFQRHGGLWSKEEQSQLIESLMLKIPLPAFYFDAAREDKWIVIDGLQRLTSFQNYLVGNMQENGLRKKYCFTGLQYLSDFNGMTFDDLPRQYIRRIKESSIIAYTVIKGTPDEVVFNIFQRINTGGIQLNAQEIRQALYSGKGTDLIKELAELQEFKEATQFAVKPERMLDREYVLRFLAFTELDYKKEYKGNINNFLIKGLKKANTFREEDIERVTERFIRVMNVCRNVFGKYAFRKYNKNFRRGPINKAIFEIWAICFSELDDNQLQKIVRNKDKFINQFGELLLKTEFAMTLKAGDQYSFIKRIGMTREFVEGFLCLEN</sequence>
<proteinExistence type="predicted"/>
<dbReference type="PANTHER" id="PTHR39639:SF1">
    <property type="entry name" value="DUF262 DOMAIN-CONTAINING PROTEIN"/>
    <property type="match status" value="1"/>
</dbReference>
<dbReference type="Proteomes" id="UP000460412">
    <property type="component" value="Unassembled WGS sequence"/>
</dbReference>